<dbReference type="EMBL" id="CP047045">
    <property type="protein sequence ID" value="QGZ93583.1"/>
    <property type="molecule type" value="Genomic_DNA"/>
</dbReference>
<sequence>MNPQDHTIHVFIGYDSRQAVLYNVAQHSIVRHCSEPIAITPIRLDQVKSIHDRPRISMQSTEFSFTRFLTPYLRGYRGWALFMDCDTLLRADLAELWALRDDRFAVQCVKHDHQPASSVKFLGHEQTRYEKKNWTSVMLMNCAKCAALTPEYVNTASGLDLHQFKWLESDALIGALPREWNFLVEYYAHDESAKLLHFTEGGPYYQATRHVDFAHEWWREFSIANSSEDSEVWALADAAGKD</sequence>
<dbReference type="Proteomes" id="UP000431269">
    <property type="component" value="Chromosome"/>
</dbReference>
<protein>
    <recommendedName>
        <fullName evidence="3">Glycosyl transferase family 8</fullName>
    </recommendedName>
</protein>
<dbReference type="RefSeq" id="WP_228445801.1">
    <property type="nucleotide sequence ID" value="NZ_CP047045.1"/>
</dbReference>
<evidence type="ECO:0000313" key="1">
    <source>
        <dbReference type="EMBL" id="QGZ93583.1"/>
    </source>
</evidence>
<dbReference type="InterPro" id="IPR029044">
    <property type="entry name" value="Nucleotide-diphossugar_trans"/>
</dbReference>
<dbReference type="KEGG" id="tsv:DSM104635_00395"/>
<accession>A0A6I6MQW7</accession>
<dbReference type="Gene3D" id="3.90.550.10">
    <property type="entry name" value="Spore Coat Polysaccharide Biosynthesis Protein SpsA, Chain A"/>
    <property type="match status" value="1"/>
</dbReference>
<evidence type="ECO:0000313" key="2">
    <source>
        <dbReference type="Proteomes" id="UP000431269"/>
    </source>
</evidence>
<gene>
    <name evidence="1" type="ORF">DSM104635_00395</name>
</gene>
<proteinExistence type="predicted"/>
<dbReference type="PANTHER" id="PTHR35105">
    <property type="entry name" value="EXPRESSED PROTEIN"/>
    <property type="match status" value="1"/>
</dbReference>
<name>A0A6I6MQW7_9CAUL</name>
<evidence type="ECO:0008006" key="3">
    <source>
        <dbReference type="Google" id="ProtNLM"/>
    </source>
</evidence>
<reference evidence="2" key="1">
    <citation type="submission" date="2019-12" db="EMBL/GenBank/DDBJ databases">
        <title>Complete genome of Terracaulis silvestris 0127_4.</title>
        <authorList>
            <person name="Vieira S."/>
            <person name="Riedel T."/>
            <person name="Sproer C."/>
            <person name="Pascual J."/>
            <person name="Boedeker C."/>
            <person name="Overmann J."/>
        </authorList>
    </citation>
    <scope>NUCLEOTIDE SEQUENCE [LARGE SCALE GENOMIC DNA]</scope>
    <source>
        <strain evidence="2">0127_4</strain>
    </source>
</reference>
<dbReference type="PANTHER" id="PTHR35105:SF2">
    <property type="entry name" value="PROTEIN CDI"/>
    <property type="match status" value="1"/>
</dbReference>
<dbReference type="SUPFAM" id="SSF53448">
    <property type="entry name" value="Nucleotide-diphospho-sugar transferases"/>
    <property type="match status" value="1"/>
</dbReference>
<dbReference type="AlphaFoldDB" id="A0A6I6MQW7"/>
<keyword evidence="2" id="KW-1185">Reference proteome</keyword>
<organism evidence="1 2">
    <name type="scientific">Terricaulis silvestris</name>
    <dbReference type="NCBI Taxonomy" id="2686094"/>
    <lineage>
        <taxon>Bacteria</taxon>
        <taxon>Pseudomonadati</taxon>
        <taxon>Pseudomonadota</taxon>
        <taxon>Alphaproteobacteria</taxon>
        <taxon>Caulobacterales</taxon>
        <taxon>Caulobacteraceae</taxon>
        <taxon>Terricaulis</taxon>
    </lineage>
</organism>